<gene>
    <name evidence="11" type="ORF">A5CBH24_16310</name>
</gene>
<evidence type="ECO:0000256" key="3">
    <source>
        <dbReference type="ARBA" id="ARBA00011897"/>
    </source>
</evidence>
<evidence type="ECO:0000259" key="10">
    <source>
        <dbReference type="Pfam" id="PF02897"/>
    </source>
</evidence>
<dbReference type="InterPro" id="IPR023302">
    <property type="entry name" value="Pept_S9A_N"/>
</dbReference>
<evidence type="ECO:0000256" key="1">
    <source>
        <dbReference type="ARBA" id="ARBA00001070"/>
    </source>
</evidence>
<dbReference type="InterPro" id="IPR029058">
    <property type="entry name" value="AB_hydrolase_fold"/>
</dbReference>
<reference evidence="12" key="1">
    <citation type="submission" date="2019-06" db="EMBL/GenBank/DDBJ databases">
        <title>Alistipes onderdonkii subsp. vulgaris subsp. nov., Alistipes dispar sp. nov. and Alistipes communis sp. nov., isolated from human faeces, and creation of Alistipes onderdonkii subsp. onderdonkii subsp. nov.</title>
        <authorList>
            <person name="Sakamoto M."/>
            <person name="Ikeyama N."/>
            <person name="Ogata Y."/>
            <person name="Suda W."/>
            <person name="Iino T."/>
            <person name="Hattori M."/>
            <person name="Ohkuma M."/>
        </authorList>
    </citation>
    <scope>NUCLEOTIDE SEQUENCE [LARGE SCALE GENOMIC DNA]</scope>
    <source>
        <strain evidence="12">5CBH24</strain>
    </source>
</reference>
<dbReference type="Gene3D" id="3.40.50.1820">
    <property type="entry name" value="alpha/beta hydrolase"/>
    <property type="match status" value="1"/>
</dbReference>
<dbReference type="InterPro" id="IPR001375">
    <property type="entry name" value="Peptidase_S9_cat"/>
</dbReference>
<comment type="similarity">
    <text evidence="2">Belongs to the peptidase S9A family.</text>
</comment>
<feature type="domain" description="Peptidase S9 prolyl oligopeptidase catalytic" evidence="9">
    <location>
        <begin position="469"/>
        <end position="680"/>
    </location>
</feature>
<comment type="catalytic activity">
    <reaction evidence="1">
        <text>Hydrolysis of Pro-|-Xaa &gt;&gt; Ala-|-Xaa in oligopeptides.</text>
        <dbReference type="EC" id="3.4.21.26"/>
    </reaction>
</comment>
<evidence type="ECO:0000256" key="2">
    <source>
        <dbReference type="ARBA" id="ARBA00005228"/>
    </source>
</evidence>
<evidence type="ECO:0000256" key="8">
    <source>
        <dbReference type="ARBA" id="ARBA00081187"/>
    </source>
</evidence>
<dbReference type="EMBL" id="AP019735">
    <property type="protein sequence ID" value="BBL04318.1"/>
    <property type="molecule type" value="Genomic_DNA"/>
</dbReference>
<evidence type="ECO:0000313" key="12">
    <source>
        <dbReference type="Proteomes" id="UP000318946"/>
    </source>
</evidence>
<evidence type="ECO:0000256" key="6">
    <source>
        <dbReference type="ARBA" id="ARBA00022825"/>
    </source>
</evidence>
<evidence type="ECO:0000259" key="9">
    <source>
        <dbReference type="Pfam" id="PF00326"/>
    </source>
</evidence>
<name>A0A4Y1WW02_9BACT</name>
<keyword evidence="4" id="KW-0645">Protease</keyword>
<keyword evidence="12" id="KW-1185">Reference proteome</keyword>
<feature type="domain" description="Peptidase S9A N-terminal" evidence="10">
    <location>
        <begin position="9"/>
        <end position="409"/>
    </location>
</feature>
<dbReference type="Gene3D" id="2.130.10.120">
    <property type="entry name" value="Prolyl oligopeptidase, N-terminal domain"/>
    <property type="match status" value="1"/>
</dbReference>
<keyword evidence="5" id="KW-0378">Hydrolase</keyword>
<evidence type="ECO:0000256" key="5">
    <source>
        <dbReference type="ARBA" id="ARBA00022801"/>
    </source>
</evidence>
<sequence>MKISHLPYPDTRRDTTVVVDYHGTRVADPYRWLEDDNSAETAAWVEAENAVTRDYLDRLPARQAIYDRLTALYDYPKEGAPERHGDYYYYFLNDGLQNQSALWRKRSLTAQGELFLDPNTLSADGTTALVDVSFSDDGRWCAYAAAEAGSDWVRIHVVDTATGQLTQDVIEWVKFSGATWAPDSEGFYYSAYDAPKANVYSSKNECQKVYYHRLGTAQADDILIYGDPEHPLRYFSGWESDDGRWLFVLASEGTSGSEVLFRPADKEEPFRTLLAGFANDYAPVECRDDKLYVVTNDSAANYRLARIDLLEPRGLETVIAEHPDDLLEAVAPGGGYLWVKYLRNAQNKIYKYDYEGNRQADVPLPAIGSVPSFGCKDREQEIFFSLNTFTAPPTVYRYDIPTGRTTCYHTPQVAYDAAQYTTEQLFFESSDGEHVPMFVSHRRGLRLDGSNPCYLYGYGGFQINITPAFKPEHILFMEQGGVVVNVNLRGGSEYGERWHKAGMLDRKQQVFDDFIAAAEFLITEKYTSREKLAIAGGSNGGLLVGACEVQRPDLFAVCLPAVGVMDMLRYHLFTIGWGWATEYGTSDDAAQFRTLYAYSPLHNIREGVCYPATLVTTGDHDDRVVPAHSFKFAATLQYAQACDAPVLIRIERNAGHGAGKPLSKRIAESADSYAFLFYNTGTTYGQSAPEN</sequence>
<dbReference type="Pfam" id="PF02897">
    <property type="entry name" value="Peptidase_S9_N"/>
    <property type="match status" value="1"/>
</dbReference>
<dbReference type="InterPro" id="IPR002471">
    <property type="entry name" value="Pept_S9_AS"/>
</dbReference>
<dbReference type="SUPFAM" id="SSF53474">
    <property type="entry name" value="alpha/beta-Hydrolases"/>
    <property type="match status" value="1"/>
</dbReference>
<dbReference type="AlphaFoldDB" id="A0A4Y1WW02"/>
<dbReference type="SUPFAM" id="SSF50993">
    <property type="entry name" value="Peptidase/esterase 'gauge' domain"/>
    <property type="match status" value="1"/>
</dbReference>
<proteinExistence type="inferred from homology"/>
<dbReference type="PRINTS" id="PR00862">
    <property type="entry name" value="PROLIGOPTASE"/>
</dbReference>
<evidence type="ECO:0000256" key="7">
    <source>
        <dbReference type="ARBA" id="ARBA00060121"/>
    </source>
</evidence>
<protein>
    <recommendedName>
        <fullName evidence="3">prolyl oligopeptidase</fullName>
        <ecNumber evidence="3">3.4.21.26</ecNumber>
    </recommendedName>
    <alternativeName>
        <fullName evidence="8">Proline-specific endopeptidase</fullName>
    </alternativeName>
</protein>
<dbReference type="PANTHER" id="PTHR42881:SF2">
    <property type="entry name" value="PROLYL ENDOPEPTIDASE"/>
    <property type="match status" value="1"/>
</dbReference>
<comment type="function">
    <text evidence="7">Cleaves peptide bonds on the C-terminal side of prolyl residues within peptides that are up to approximately 30 amino acids long. Has an absolute requirement for an X-Pro bond in the trans configuration immediately preceding the Pro-Y scissible bond.</text>
</comment>
<dbReference type="Pfam" id="PF00326">
    <property type="entry name" value="Peptidase_S9"/>
    <property type="match status" value="1"/>
</dbReference>
<dbReference type="PANTHER" id="PTHR42881">
    <property type="entry name" value="PROLYL ENDOPEPTIDASE"/>
    <property type="match status" value="1"/>
</dbReference>
<dbReference type="GO" id="GO:0070012">
    <property type="term" value="F:oligopeptidase activity"/>
    <property type="evidence" value="ECO:0007669"/>
    <property type="project" value="TreeGrafter"/>
</dbReference>
<organism evidence="11 12">
    <name type="scientific">Alistipes communis</name>
    <dbReference type="NCBI Taxonomy" id="2585118"/>
    <lineage>
        <taxon>Bacteria</taxon>
        <taxon>Pseudomonadati</taxon>
        <taxon>Bacteroidota</taxon>
        <taxon>Bacteroidia</taxon>
        <taxon>Bacteroidales</taxon>
        <taxon>Rikenellaceae</taxon>
        <taxon>Alistipes</taxon>
    </lineage>
</organism>
<evidence type="ECO:0000313" key="11">
    <source>
        <dbReference type="EMBL" id="BBL04318.1"/>
    </source>
</evidence>
<dbReference type="GO" id="GO:0006508">
    <property type="term" value="P:proteolysis"/>
    <property type="evidence" value="ECO:0007669"/>
    <property type="project" value="UniProtKB-KW"/>
</dbReference>
<dbReference type="PROSITE" id="PS00708">
    <property type="entry name" value="PRO_ENDOPEP_SER"/>
    <property type="match status" value="1"/>
</dbReference>
<dbReference type="Proteomes" id="UP000318946">
    <property type="component" value="Chromosome"/>
</dbReference>
<accession>A0A4Y1WW02</accession>
<evidence type="ECO:0000256" key="4">
    <source>
        <dbReference type="ARBA" id="ARBA00022670"/>
    </source>
</evidence>
<dbReference type="FunFam" id="3.40.50.1820:FF:000005">
    <property type="entry name" value="Prolyl endopeptidase"/>
    <property type="match status" value="1"/>
</dbReference>
<dbReference type="InterPro" id="IPR002470">
    <property type="entry name" value="Peptidase_S9A"/>
</dbReference>
<dbReference type="GO" id="GO:0004252">
    <property type="term" value="F:serine-type endopeptidase activity"/>
    <property type="evidence" value="ECO:0007669"/>
    <property type="project" value="UniProtKB-EC"/>
</dbReference>
<dbReference type="EC" id="3.4.21.26" evidence="3"/>
<dbReference type="KEGG" id="acou:A5CBH24_16310"/>
<dbReference type="GO" id="GO:0005829">
    <property type="term" value="C:cytosol"/>
    <property type="evidence" value="ECO:0007669"/>
    <property type="project" value="TreeGrafter"/>
</dbReference>
<dbReference type="InterPro" id="IPR051167">
    <property type="entry name" value="Prolyl_oligopep/macrocyclase"/>
</dbReference>
<keyword evidence="6" id="KW-0720">Serine protease</keyword>